<protein>
    <recommendedName>
        <fullName evidence="2">DNA helicase Pif1-like 2B domain-containing protein</fullName>
    </recommendedName>
</protein>
<evidence type="ECO:0000313" key="4">
    <source>
        <dbReference type="Proteomes" id="UP001620645"/>
    </source>
</evidence>
<sequence>MLIRNLDVTQGLCNGTRLQVMKMAEDSIFCRILTGPRADAGHVIVLPRVQFEYGRGRHHRGLRFRRLQFPAQGQTLHRMALVLNGRQCFSHGQVYVAMSRVTQMDGIRVFAPYCQSGDVGDTYINNVVYNELLEDPNVMNRQPVGTTSNIVAEIAIEHFDTGMNEIAVGTHSADTSENQTQENSDDYEDYFD</sequence>
<feature type="compositionally biased region" description="Polar residues" evidence="1">
    <location>
        <begin position="172"/>
        <end position="182"/>
    </location>
</feature>
<organism evidence="3 4">
    <name type="scientific">Heterodera schachtii</name>
    <name type="common">Sugarbeet cyst nematode worm</name>
    <name type="synonym">Tylenchus schachtii</name>
    <dbReference type="NCBI Taxonomy" id="97005"/>
    <lineage>
        <taxon>Eukaryota</taxon>
        <taxon>Metazoa</taxon>
        <taxon>Ecdysozoa</taxon>
        <taxon>Nematoda</taxon>
        <taxon>Chromadorea</taxon>
        <taxon>Rhabditida</taxon>
        <taxon>Tylenchina</taxon>
        <taxon>Tylenchomorpha</taxon>
        <taxon>Tylenchoidea</taxon>
        <taxon>Heteroderidae</taxon>
        <taxon>Heteroderinae</taxon>
        <taxon>Heterodera</taxon>
    </lineage>
</organism>
<dbReference type="Proteomes" id="UP001620645">
    <property type="component" value="Unassembled WGS sequence"/>
</dbReference>
<dbReference type="EMBL" id="JBICCN010000361">
    <property type="protein sequence ID" value="KAL3073744.1"/>
    <property type="molecule type" value="Genomic_DNA"/>
</dbReference>
<dbReference type="SUPFAM" id="SSF52540">
    <property type="entry name" value="P-loop containing nucleoside triphosphate hydrolases"/>
    <property type="match status" value="1"/>
</dbReference>
<dbReference type="InterPro" id="IPR027417">
    <property type="entry name" value="P-loop_NTPase"/>
</dbReference>
<dbReference type="AlphaFoldDB" id="A0ABD2HZL0"/>
<name>A0ABD2HZL0_HETSC</name>
<evidence type="ECO:0000256" key="1">
    <source>
        <dbReference type="SAM" id="MobiDB-lite"/>
    </source>
</evidence>
<accession>A0ABD2HZL0</accession>
<keyword evidence="4" id="KW-1185">Reference proteome</keyword>
<reference evidence="3 4" key="1">
    <citation type="submission" date="2024-10" db="EMBL/GenBank/DDBJ databases">
        <authorList>
            <person name="Kim D."/>
        </authorList>
    </citation>
    <scope>NUCLEOTIDE SEQUENCE [LARGE SCALE GENOMIC DNA]</scope>
    <source>
        <strain evidence="3">Taebaek</strain>
    </source>
</reference>
<feature type="region of interest" description="Disordered" evidence="1">
    <location>
        <begin position="170"/>
        <end position="192"/>
    </location>
</feature>
<dbReference type="InterPro" id="IPR049163">
    <property type="entry name" value="Pif1-like_2B_dom"/>
</dbReference>
<gene>
    <name evidence="3" type="ORF">niasHS_015486</name>
</gene>
<dbReference type="PANTHER" id="PTHR23274:SF51">
    <property type="entry name" value="OS03G0423850 PROTEIN"/>
    <property type="match status" value="1"/>
</dbReference>
<dbReference type="Pfam" id="PF21530">
    <property type="entry name" value="Pif1_2B_dom"/>
    <property type="match status" value="1"/>
</dbReference>
<comment type="caution">
    <text evidence="3">The sequence shown here is derived from an EMBL/GenBank/DDBJ whole genome shotgun (WGS) entry which is preliminary data.</text>
</comment>
<feature type="compositionally biased region" description="Acidic residues" evidence="1">
    <location>
        <begin position="183"/>
        <end position="192"/>
    </location>
</feature>
<evidence type="ECO:0000259" key="2">
    <source>
        <dbReference type="Pfam" id="PF21530"/>
    </source>
</evidence>
<feature type="domain" description="DNA helicase Pif1-like 2B" evidence="2">
    <location>
        <begin position="1"/>
        <end position="22"/>
    </location>
</feature>
<dbReference type="PANTHER" id="PTHR23274">
    <property type="entry name" value="DNA HELICASE-RELATED"/>
    <property type="match status" value="1"/>
</dbReference>
<proteinExistence type="predicted"/>
<evidence type="ECO:0000313" key="3">
    <source>
        <dbReference type="EMBL" id="KAL3073744.1"/>
    </source>
</evidence>